<dbReference type="Proteomes" id="UP001497600">
    <property type="component" value="Chromosome H"/>
</dbReference>
<organism evidence="4 5">
    <name type="scientific">[Candida] anglica</name>
    <dbReference type="NCBI Taxonomy" id="148631"/>
    <lineage>
        <taxon>Eukaryota</taxon>
        <taxon>Fungi</taxon>
        <taxon>Dikarya</taxon>
        <taxon>Ascomycota</taxon>
        <taxon>Saccharomycotina</taxon>
        <taxon>Pichiomycetes</taxon>
        <taxon>Debaryomycetaceae</taxon>
        <taxon>Kurtzmaniella</taxon>
    </lineage>
</organism>
<accession>A0ABP0ELL6</accession>
<dbReference type="InterPro" id="IPR004328">
    <property type="entry name" value="BRO1_dom"/>
</dbReference>
<protein>
    <submittedName>
        <fullName evidence="4">PH-response regulator protein palA/Rim20p</fullName>
    </submittedName>
</protein>
<dbReference type="PANTHER" id="PTHR23030">
    <property type="entry name" value="PCD6 INTERACTING PROTEIN-RELATED"/>
    <property type="match status" value="1"/>
</dbReference>
<evidence type="ECO:0000256" key="2">
    <source>
        <dbReference type="SAM" id="MobiDB-lite"/>
    </source>
</evidence>
<dbReference type="Pfam" id="PF03097">
    <property type="entry name" value="BRO1"/>
    <property type="match status" value="1"/>
</dbReference>
<dbReference type="InterPro" id="IPR038499">
    <property type="entry name" value="BRO1_sf"/>
</dbReference>
<dbReference type="CDD" id="cd09241">
    <property type="entry name" value="BRO1_ScRim20-like"/>
    <property type="match status" value="1"/>
</dbReference>
<dbReference type="InterPro" id="IPR025304">
    <property type="entry name" value="ALIX_V_dom"/>
</dbReference>
<keyword evidence="5" id="KW-1185">Reference proteome</keyword>
<dbReference type="SMART" id="SM01041">
    <property type="entry name" value="BRO1"/>
    <property type="match status" value="1"/>
</dbReference>
<evidence type="ECO:0000313" key="5">
    <source>
        <dbReference type="Proteomes" id="UP001497600"/>
    </source>
</evidence>
<dbReference type="Gene3D" id="1.20.120.560">
    <property type="entry name" value="alix/aip1 in complex with the ypdl late domain"/>
    <property type="match status" value="1"/>
</dbReference>
<gene>
    <name evidence="4" type="primary">RIM20</name>
    <name evidence="4" type="ORF">CAAN4_H10902</name>
</gene>
<dbReference type="CDD" id="cd08915">
    <property type="entry name" value="V_Alix_like"/>
    <property type="match status" value="1"/>
</dbReference>
<dbReference type="Pfam" id="PF13949">
    <property type="entry name" value="ALIX_LYPXL_bnd"/>
    <property type="match status" value="1"/>
</dbReference>
<evidence type="ECO:0000259" key="3">
    <source>
        <dbReference type="PROSITE" id="PS51180"/>
    </source>
</evidence>
<dbReference type="Gene3D" id="1.20.140.50">
    <property type="entry name" value="alix/aip1 like domains"/>
    <property type="match status" value="1"/>
</dbReference>
<dbReference type="EMBL" id="OZ004260">
    <property type="protein sequence ID" value="CAK7921165.1"/>
    <property type="molecule type" value="Genomic_DNA"/>
</dbReference>
<sequence>MNSNLLAIPLRQTSEIELGNQLKDAISKDFFQSSGMFEKDTNFIDSLRKQIGSIKESEIITDDIKSTEVYYSHLKSIGRKFPDDCASFLWYDTLGYRLMGPYELKSLFVERINIVYQIGAIHSLLALKESRFTDEGLKKACSLFQTAAGSFNYILNNEEKYPEHHNTLPSDLQQNTIKALQLIMEAQAQETVWQKAVSGDLKGSVIAKLAIKTSELYEQAETQSKLSQSITLEWVNHLGIKKCHFKAAAHFRKASMDLDSFNYGDQVAQLRLASKTCNLAAKYRKYVKPIVLEDFQGLAESIENSLRVAERDNDLLYLKPVPNEEELKPLVGVSMAKPIIPEFLLQTNQTIDPLFKDLIPYIVIQSAQAYRERQDSYIREQIIQPIESLNKLLRNFIGERSLPSSIDSIQKPENLPNSIIQHSQEIISYGSFQFIDSSFAELDNLALNSKKILEGGYERLQIEQNEDETLKARHGSLHWNRPSSLEASSSLRDRLEKMKLYLRQAREGDGFIKQRYEDLKPFIDIYAGGYERLSQYIPNSTFVHLNQGLNHIIVDLRKCLNECLKIEEDRKFFINSVEMKSRENNVLQLIVNAYRSNEIDKNGNEIDENTFEETFTRHLHMFNQELAYIDESRQRQQKLEEEIEELNTIFIKEMAGNDELHGNRQAALQTLESAYASYLDLISNLNEGCKFYTDFIAKGSVVLHDCDEYVHERRIGGRNLENSLSRIQSPPPQDRGHEQDTRQPQVPTFVPAERGGAWNPSQGIKFG</sequence>
<proteinExistence type="inferred from homology"/>
<dbReference type="PROSITE" id="PS51180">
    <property type="entry name" value="BRO1"/>
    <property type="match status" value="1"/>
</dbReference>
<dbReference type="PANTHER" id="PTHR23030:SF39">
    <property type="entry name" value="PROGRAMMED CELL DEATH 6-INTERACTING PROTEIN"/>
    <property type="match status" value="1"/>
</dbReference>
<dbReference type="Gene3D" id="1.25.40.280">
    <property type="entry name" value="alix/aip1 like domains"/>
    <property type="match status" value="1"/>
</dbReference>
<name>A0ABP0ELL6_9ASCO</name>
<evidence type="ECO:0000313" key="4">
    <source>
        <dbReference type="EMBL" id="CAK7921165.1"/>
    </source>
</evidence>
<reference evidence="4 5" key="1">
    <citation type="submission" date="2024-01" db="EMBL/GenBank/DDBJ databases">
        <authorList>
            <consortium name="Genoscope - CEA"/>
            <person name="William W."/>
        </authorList>
    </citation>
    <scope>NUCLEOTIDE SEQUENCE [LARGE SCALE GENOMIC DNA]</scope>
    <source>
        <strain evidence="4 5">29B2s-10</strain>
    </source>
</reference>
<feature type="region of interest" description="Disordered" evidence="2">
    <location>
        <begin position="720"/>
        <end position="767"/>
    </location>
</feature>
<evidence type="ECO:0000256" key="1">
    <source>
        <dbReference type="ARBA" id="ARBA00038154"/>
    </source>
</evidence>
<feature type="domain" description="BRO1" evidence="3">
    <location>
        <begin position="4"/>
        <end position="393"/>
    </location>
</feature>
<comment type="similarity">
    <text evidence="1">Belongs to the palA/RIM20 family.</text>
</comment>